<organism evidence="2 3">
    <name type="scientific">Haloarchaeobius iranensis</name>
    <dbReference type="NCBI Taxonomy" id="996166"/>
    <lineage>
        <taxon>Archaea</taxon>
        <taxon>Methanobacteriati</taxon>
        <taxon>Methanobacteriota</taxon>
        <taxon>Stenosarchaea group</taxon>
        <taxon>Halobacteria</taxon>
        <taxon>Halobacteriales</taxon>
        <taxon>Halorubellaceae</taxon>
        <taxon>Haloarchaeobius</taxon>
    </lineage>
</organism>
<gene>
    <name evidence="2" type="ORF">SAMN05192554_106155</name>
</gene>
<dbReference type="AlphaFoldDB" id="A0A1G9VKA9"/>
<dbReference type="EMBL" id="FNIA01000006">
    <property type="protein sequence ID" value="SDM72547.1"/>
    <property type="molecule type" value="Genomic_DNA"/>
</dbReference>
<dbReference type="Proteomes" id="UP000199370">
    <property type="component" value="Unassembled WGS sequence"/>
</dbReference>
<reference evidence="2 3" key="1">
    <citation type="submission" date="2016-10" db="EMBL/GenBank/DDBJ databases">
        <authorList>
            <person name="de Groot N.N."/>
        </authorList>
    </citation>
    <scope>NUCLEOTIDE SEQUENCE [LARGE SCALE GENOMIC DNA]</scope>
    <source>
        <strain evidence="3">EB21,IBRC-M 10013,KCTC 4048</strain>
    </source>
</reference>
<proteinExistence type="predicted"/>
<sequence>MSRNAQPDPSSAQSRAEPTDERDTDHTPTDPAALRAQVALLERDLEARESQVNAMRERYETALAARDRDEDRELRTDGGRTLVDRLRHALSL</sequence>
<feature type="region of interest" description="Disordered" evidence="1">
    <location>
        <begin position="1"/>
        <end position="32"/>
    </location>
</feature>
<dbReference type="STRING" id="996166.SAMN05192554_106155"/>
<evidence type="ECO:0000256" key="1">
    <source>
        <dbReference type="SAM" id="MobiDB-lite"/>
    </source>
</evidence>
<accession>A0A1G9VKA9</accession>
<feature type="compositionally biased region" description="Basic and acidic residues" evidence="1">
    <location>
        <begin position="17"/>
        <end position="28"/>
    </location>
</feature>
<dbReference type="RefSeq" id="WP_089732357.1">
    <property type="nucleotide sequence ID" value="NZ_FNIA01000006.1"/>
</dbReference>
<feature type="compositionally biased region" description="Polar residues" evidence="1">
    <location>
        <begin position="1"/>
        <end position="16"/>
    </location>
</feature>
<evidence type="ECO:0000313" key="2">
    <source>
        <dbReference type="EMBL" id="SDM72547.1"/>
    </source>
</evidence>
<protein>
    <submittedName>
        <fullName evidence="2">Uncharacterized protein</fullName>
    </submittedName>
</protein>
<name>A0A1G9VKA9_9EURY</name>
<evidence type="ECO:0000313" key="3">
    <source>
        <dbReference type="Proteomes" id="UP000199370"/>
    </source>
</evidence>
<keyword evidence="3" id="KW-1185">Reference proteome</keyword>